<feature type="region of interest" description="Disordered" evidence="1">
    <location>
        <begin position="1"/>
        <end position="24"/>
    </location>
</feature>
<accession>A0ABN0TJL0</accession>
<feature type="compositionally biased region" description="Basic and acidic residues" evidence="1">
    <location>
        <begin position="11"/>
        <end position="21"/>
    </location>
</feature>
<evidence type="ECO:0000256" key="1">
    <source>
        <dbReference type="SAM" id="MobiDB-lite"/>
    </source>
</evidence>
<dbReference type="InterPro" id="IPR046342">
    <property type="entry name" value="CBS_dom_sf"/>
</dbReference>
<dbReference type="SUPFAM" id="SSF54631">
    <property type="entry name" value="CBS-domain pair"/>
    <property type="match status" value="1"/>
</dbReference>
<comment type="caution">
    <text evidence="3">The sequence shown here is derived from an EMBL/GenBank/DDBJ whole genome shotgun (WGS) entry which is preliminary data.</text>
</comment>
<organism evidence="3 4">
    <name type="scientific">Cryptosporangium japonicum</name>
    <dbReference type="NCBI Taxonomy" id="80872"/>
    <lineage>
        <taxon>Bacteria</taxon>
        <taxon>Bacillati</taxon>
        <taxon>Actinomycetota</taxon>
        <taxon>Actinomycetes</taxon>
        <taxon>Cryptosporangiales</taxon>
        <taxon>Cryptosporangiaceae</taxon>
        <taxon>Cryptosporangium</taxon>
    </lineage>
</organism>
<feature type="domain" description="CBS" evidence="2">
    <location>
        <begin position="27"/>
        <end position="65"/>
    </location>
</feature>
<reference evidence="3 4" key="1">
    <citation type="journal article" date="2019" name="Int. J. Syst. Evol. Microbiol.">
        <title>The Global Catalogue of Microorganisms (GCM) 10K type strain sequencing project: providing services to taxonomists for standard genome sequencing and annotation.</title>
        <authorList>
            <consortium name="The Broad Institute Genomics Platform"/>
            <consortium name="The Broad Institute Genome Sequencing Center for Infectious Disease"/>
            <person name="Wu L."/>
            <person name="Ma J."/>
        </authorList>
    </citation>
    <scope>NUCLEOTIDE SEQUENCE [LARGE SCALE GENOMIC DNA]</scope>
    <source>
        <strain evidence="3 4">JCM 10425</strain>
    </source>
</reference>
<dbReference type="Pfam" id="PF00571">
    <property type="entry name" value="CBS"/>
    <property type="match status" value="1"/>
</dbReference>
<proteinExistence type="predicted"/>
<dbReference type="InterPro" id="IPR000644">
    <property type="entry name" value="CBS_dom"/>
</dbReference>
<dbReference type="Gene3D" id="3.10.580.10">
    <property type="entry name" value="CBS-domain"/>
    <property type="match status" value="1"/>
</dbReference>
<dbReference type="EMBL" id="BAAAGX010000003">
    <property type="protein sequence ID" value="GAA0223265.1"/>
    <property type="molecule type" value="Genomic_DNA"/>
</dbReference>
<protein>
    <recommendedName>
        <fullName evidence="2">CBS domain-containing protein</fullName>
    </recommendedName>
</protein>
<gene>
    <name evidence="3" type="ORF">GCM10009539_05570</name>
</gene>
<sequence length="65" mass="6885">MRRHSANGGCHQDDHPGELGRDFGSAEEVATVVADTPLTKVAKPLGRRRISGVPVLDGEEHVVGV</sequence>
<evidence type="ECO:0000313" key="4">
    <source>
        <dbReference type="Proteomes" id="UP001500967"/>
    </source>
</evidence>
<evidence type="ECO:0000259" key="2">
    <source>
        <dbReference type="Pfam" id="PF00571"/>
    </source>
</evidence>
<name>A0ABN0TJL0_9ACTN</name>
<evidence type="ECO:0000313" key="3">
    <source>
        <dbReference type="EMBL" id="GAA0223265.1"/>
    </source>
</evidence>
<dbReference type="Proteomes" id="UP001500967">
    <property type="component" value="Unassembled WGS sequence"/>
</dbReference>
<keyword evidence="4" id="KW-1185">Reference proteome</keyword>